<dbReference type="PANTHER" id="PTHR43152">
    <property type="entry name" value="UVRABC SYSTEM PROTEIN A"/>
    <property type="match status" value="1"/>
</dbReference>
<reference evidence="15" key="1">
    <citation type="journal article" date="2014" name="Front. Microbiol.">
        <title>High frequency of phylogenetically diverse reductive dehalogenase-homologous genes in deep subseafloor sedimentary metagenomes.</title>
        <authorList>
            <person name="Kawai M."/>
            <person name="Futagami T."/>
            <person name="Toyoda A."/>
            <person name="Takaki Y."/>
            <person name="Nishi S."/>
            <person name="Hori S."/>
            <person name="Arai W."/>
            <person name="Tsubouchi T."/>
            <person name="Morono Y."/>
            <person name="Uchiyama I."/>
            <person name="Ito T."/>
            <person name="Fujiyama A."/>
            <person name="Inagaki F."/>
            <person name="Takami H."/>
        </authorList>
    </citation>
    <scope>NUCLEOTIDE SEQUENCE</scope>
    <source>
        <strain evidence="15">Expedition CK06-06</strain>
    </source>
</reference>
<keyword evidence="8" id="KW-0863">Zinc-finger</keyword>
<dbReference type="GO" id="GO:0004518">
    <property type="term" value="F:nuclease activity"/>
    <property type="evidence" value="ECO:0007669"/>
    <property type="project" value="UniProtKB-KW"/>
</dbReference>
<organism evidence="15">
    <name type="scientific">marine sediment metagenome</name>
    <dbReference type="NCBI Taxonomy" id="412755"/>
    <lineage>
        <taxon>unclassified sequences</taxon>
        <taxon>metagenomes</taxon>
        <taxon>ecological metagenomes</taxon>
    </lineage>
</organism>
<dbReference type="PANTHER" id="PTHR43152:SF3">
    <property type="entry name" value="UVRABC SYSTEM PROTEIN A"/>
    <property type="match status" value="1"/>
</dbReference>
<evidence type="ECO:0000256" key="4">
    <source>
        <dbReference type="ARBA" id="ARBA00022737"/>
    </source>
</evidence>
<evidence type="ECO:0000256" key="9">
    <source>
        <dbReference type="ARBA" id="ARBA00022833"/>
    </source>
</evidence>
<dbReference type="Gene3D" id="1.20.1580.10">
    <property type="entry name" value="ABC transporter ATPase like domain"/>
    <property type="match status" value="1"/>
</dbReference>
<protein>
    <recommendedName>
        <fullName evidence="14">UvrA DNA-binding domain-containing protein</fullName>
    </recommendedName>
</protein>
<dbReference type="GO" id="GO:0005524">
    <property type="term" value="F:ATP binding"/>
    <property type="evidence" value="ECO:0007669"/>
    <property type="project" value="UniProtKB-KW"/>
</dbReference>
<name>X1VJY0_9ZZZZ</name>
<keyword evidence="13" id="KW-0234">DNA repair</keyword>
<dbReference type="AlphaFoldDB" id="X1VJY0"/>
<keyword evidence="9" id="KW-0862">Zinc</keyword>
<evidence type="ECO:0000256" key="5">
    <source>
        <dbReference type="ARBA" id="ARBA00022741"/>
    </source>
</evidence>
<proteinExistence type="predicted"/>
<keyword evidence="7" id="KW-0228">DNA excision</keyword>
<feature type="non-terminal residue" evidence="15">
    <location>
        <position position="149"/>
    </location>
</feature>
<dbReference type="GO" id="GO:0006281">
    <property type="term" value="P:DNA repair"/>
    <property type="evidence" value="ECO:0007669"/>
    <property type="project" value="UniProtKB-KW"/>
</dbReference>
<keyword evidence="10" id="KW-0067">ATP-binding</keyword>
<keyword evidence="6" id="KW-0227">DNA damage</keyword>
<dbReference type="Gene3D" id="1.10.8.280">
    <property type="entry name" value="ABC transporter ATPase domain-like"/>
    <property type="match status" value="1"/>
</dbReference>
<feature type="non-terminal residue" evidence="15">
    <location>
        <position position="1"/>
    </location>
</feature>
<evidence type="ECO:0000256" key="12">
    <source>
        <dbReference type="ARBA" id="ARBA00023125"/>
    </source>
</evidence>
<evidence type="ECO:0000256" key="2">
    <source>
        <dbReference type="ARBA" id="ARBA00022490"/>
    </source>
</evidence>
<dbReference type="GO" id="GO:0005737">
    <property type="term" value="C:cytoplasm"/>
    <property type="evidence" value="ECO:0007669"/>
    <property type="project" value="UniProtKB-SubCell"/>
</dbReference>
<evidence type="ECO:0000256" key="1">
    <source>
        <dbReference type="ARBA" id="ARBA00004496"/>
    </source>
</evidence>
<keyword evidence="12" id="KW-0238">DNA-binding</keyword>
<evidence type="ECO:0000256" key="10">
    <source>
        <dbReference type="ARBA" id="ARBA00022840"/>
    </source>
</evidence>
<dbReference type="InterPro" id="IPR041552">
    <property type="entry name" value="UvrA_DNA-bd"/>
</dbReference>
<keyword evidence="5" id="KW-0547">Nucleotide-binding</keyword>
<keyword evidence="11" id="KW-0267">Excision nuclease</keyword>
<keyword evidence="2" id="KW-0963">Cytoplasm</keyword>
<evidence type="ECO:0000256" key="13">
    <source>
        <dbReference type="ARBA" id="ARBA00023204"/>
    </source>
</evidence>
<evidence type="ECO:0000256" key="8">
    <source>
        <dbReference type="ARBA" id="ARBA00022771"/>
    </source>
</evidence>
<evidence type="ECO:0000256" key="6">
    <source>
        <dbReference type="ARBA" id="ARBA00022763"/>
    </source>
</evidence>
<comment type="subcellular location">
    <subcellularLocation>
        <location evidence="1">Cytoplasm</location>
    </subcellularLocation>
</comment>
<dbReference type="GO" id="GO:0003677">
    <property type="term" value="F:DNA binding"/>
    <property type="evidence" value="ECO:0007669"/>
    <property type="project" value="UniProtKB-KW"/>
</dbReference>
<gene>
    <name evidence="15" type="ORF">S12H4_59903</name>
</gene>
<keyword evidence="3" id="KW-0479">Metal-binding</keyword>
<comment type="caution">
    <text evidence="15">The sequence shown here is derived from an EMBL/GenBank/DDBJ whole genome shotgun (WGS) entry which is preliminary data.</text>
</comment>
<evidence type="ECO:0000313" key="15">
    <source>
        <dbReference type="EMBL" id="GAJ19292.1"/>
    </source>
</evidence>
<accession>X1VJY0</accession>
<dbReference type="GO" id="GO:0008270">
    <property type="term" value="F:zinc ion binding"/>
    <property type="evidence" value="ECO:0007669"/>
    <property type="project" value="UniProtKB-KW"/>
</dbReference>
<feature type="domain" description="UvrA DNA-binding" evidence="14">
    <location>
        <begin position="21"/>
        <end position="127"/>
    </location>
</feature>
<evidence type="ECO:0000256" key="3">
    <source>
        <dbReference type="ARBA" id="ARBA00022723"/>
    </source>
</evidence>
<keyword evidence="4" id="KW-0677">Repeat</keyword>
<dbReference type="EMBL" id="BARW01039286">
    <property type="protein sequence ID" value="GAJ19292.1"/>
    <property type="molecule type" value="Genomic_DNA"/>
</dbReference>
<sequence length="149" mass="16992">FNSPHGACSACSGLGVKSEIDPELVIPNKELSVAQGAIHPGWWLSWHINELEMLARRYGFSLHTPVKELSERHIKLILYGEGGELVRYRNRYGRVRQHFTGYEGVIPYLERLSQDTLSERTRVEIERYMVSTPCPVCQGKRLKPESLAV</sequence>
<dbReference type="Pfam" id="PF17755">
    <property type="entry name" value="UvrA_DNA-bind"/>
    <property type="match status" value="1"/>
</dbReference>
<evidence type="ECO:0000259" key="14">
    <source>
        <dbReference type="Pfam" id="PF17755"/>
    </source>
</evidence>
<evidence type="ECO:0000256" key="7">
    <source>
        <dbReference type="ARBA" id="ARBA00022769"/>
    </source>
</evidence>
<evidence type="ECO:0000256" key="11">
    <source>
        <dbReference type="ARBA" id="ARBA00022881"/>
    </source>
</evidence>